<evidence type="ECO:0000256" key="2">
    <source>
        <dbReference type="ARBA" id="ARBA00023002"/>
    </source>
</evidence>
<reference evidence="3" key="1">
    <citation type="submission" date="2022-10" db="EMBL/GenBank/DDBJ databases">
        <title>Culturing micro-colonial fungi from biological soil crusts in the Mojave desert and describing Neophaeococcomyces mojavensis, and introducing the new genera and species Taxawa tesnikishii.</title>
        <authorList>
            <person name="Kurbessoian T."/>
            <person name="Stajich J.E."/>
        </authorList>
    </citation>
    <scope>NUCLEOTIDE SEQUENCE</scope>
    <source>
        <strain evidence="3">TK_35</strain>
    </source>
</reference>
<dbReference type="InterPro" id="IPR036291">
    <property type="entry name" value="NAD(P)-bd_dom_sf"/>
</dbReference>
<dbReference type="Pfam" id="PF00106">
    <property type="entry name" value="adh_short"/>
    <property type="match status" value="1"/>
</dbReference>
<dbReference type="Gene3D" id="3.40.50.720">
    <property type="entry name" value="NAD(P)-binding Rossmann-like Domain"/>
    <property type="match status" value="1"/>
</dbReference>
<dbReference type="Proteomes" id="UP001172681">
    <property type="component" value="Unassembled WGS sequence"/>
</dbReference>
<name>A0AA38XWJ2_9EURO</name>
<comment type="caution">
    <text evidence="3">The sequence shown here is derived from an EMBL/GenBank/DDBJ whole genome shotgun (WGS) entry which is preliminary data.</text>
</comment>
<dbReference type="AlphaFoldDB" id="A0AA38XWJ2"/>
<dbReference type="PANTHER" id="PTHR43639">
    <property type="entry name" value="OXIDOREDUCTASE, SHORT-CHAIN DEHYDROGENASE/REDUCTASE FAMILY (AFU_ORTHOLOGUE AFUA_5G02870)"/>
    <property type="match status" value="1"/>
</dbReference>
<keyword evidence="2" id="KW-0560">Oxidoreductase</keyword>
<accession>A0AA38XWJ2</accession>
<evidence type="ECO:0000256" key="1">
    <source>
        <dbReference type="ARBA" id="ARBA00006484"/>
    </source>
</evidence>
<dbReference type="SUPFAM" id="SSF51735">
    <property type="entry name" value="NAD(P)-binding Rossmann-fold domains"/>
    <property type="match status" value="1"/>
</dbReference>
<dbReference type="Pfam" id="PF13561">
    <property type="entry name" value="adh_short_C2"/>
    <property type="match status" value="1"/>
</dbReference>
<dbReference type="EMBL" id="JAPDRN010000087">
    <property type="protein sequence ID" value="KAJ9625402.1"/>
    <property type="molecule type" value="Genomic_DNA"/>
</dbReference>
<organism evidence="3 4">
    <name type="scientific">Knufia peltigerae</name>
    <dbReference type="NCBI Taxonomy" id="1002370"/>
    <lineage>
        <taxon>Eukaryota</taxon>
        <taxon>Fungi</taxon>
        <taxon>Dikarya</taxon>
        <taxon>Ascomycota</taxon>
        <taxon>Pezizomycotina</taxon>
        <taxon>Eurotiomycetes</taxon>
        <taxon>Chaetothyriomycetidae</taxon>
        <taxon>Chaetothyriales</taxon>
        <taxon>Trichomeriaceae</taxon>
        <taxon>Knufia</taxon>
    </lineage>
</organism>
<evidence type="ECO:0000313" key="3">
    <source>
        <dbReference type="EMBL" id="KAJ9625402.1"/>
    </source>
</evidence>
<sequence>MASGAGVIAYGTSKWAVRGLTQATAVELGPHNINHIVLDPFQQMAEADVFVWQMWDKIAQNVSEKTGVTPQEAFSNSINTRTSLKRHTEPEDIANLVSFLVSPKARNITGQAVIADGGIAFA</sequence>
<dbReference type="GO" id="GO:0016491">
    <property type="term" value="F:oxidoreductase activity"/>
    <property type="evidence" value="ECO:0007669"/>
    <property type="project" value="UniProtKB-KW"/>
</dbReference>
<protein>
    <submittedName>
        <fullName evidence="3">Uncharacterized protein</fullName>
    </submittedName>
</protein>
<evidence type="ECO:0000313" key="4">
    <source>
        <dbReference type="Proteomes" id="UP001172681"/>
    </source>
</evidence>
<gene>
    <name evidence="3" type="ORF">H2204_010375</name>
</gene>
<dbReference type="PRINTS" id="PR00081">
    <property type="entry name" value="GDHRDH"/>
</dbReference>
<proteinExistence type="inferred from homology"/>
<keyword evidence="4" id="KW-1185">Reference proteome</keyword>
<dbReference type="PANTHER" id="PTHR43639:SF1">
    <property type="entry name" value="SHORT-CHAIN DEHYDROGENASE_REDUCTASE FAMILY PROTEIN"/>
    <property type="match status" value="1"/>
</dbReference>
<dbReference type="InterPro" id="IPR002347">
    <property type="entry name" value="SDR_fam"/>
</dbReference>
<comment type="similarity">
    <text evidence="1">Belongs to the short-chain dehydrogenases/reductases (SDR) family.</text>
</comment>